<name>A0AAW1SQL1_9CHLO</name>
<keyword evidence="3" id="KW-1185">Reference proteome</keyword>
<comment type="caution">
    <text evidence="2">The sequence shown here is derived from an EMBL/GenBank/DDBJ whole genome shotgun (WGS) entry which is preliminary data.</text>
</comment>
<accession>A0AAW1SQL1</accession>
<organism evidence="2 3">
    <name type="scientific">Apatococcus fuscideae</name>
    <dbReference type="NCBI Taxonomy" id="2026836"/>
    <lineage>
        <taxon>Eukaryota</taxon>
        <taxon>Viridiplantae</taxon>
        <taxon>Chlorophyta</taxon>
        <taxon>core chlorophytes</taxon>
        <taxon>Trebouxiophyceae</taxon>
        <taxon>Chlorellales</taxon>
        <taxon>Chlorellaceae</taxon>
        <taxon>Apatococcus</taxon>
    </lineage>
</organism>
<dbReference type="AlphaFoldDB" id="A0AAW1SQL1"/>
<dbReference type="Proteomes" id="UP001485043">
    <property type="component" value="Unassembled WGS sequence"/>
</dbReference>
<feature type="region of interest" description="Disordered" evidence="1">
    <location>
        <begin position="24"/>
        <end position="45"/>
    </location>
</feature>
<proteinExistence type="predicted"/>
<protein>
    <submittedName>
        <fullName evidence="2">Uncharacterized protein</fullName>
    </submittedName>
</protein>
<dbReference type="EMBL" id="JALJOV010001085">
    <property type="protein sequence ID" value="KAK9854805.1"/>
    <property type="molecule type" value="Genomic_DNA"/>
</dbReference>
<evidence type="ECO:0000313" key="2">
    <source>
        <dbReference type="EMBL" id="KAK9854805.1"/>
    </source>
</evidence>
<evidence type="ECO:0000256" key="1">
    <source>
        <dbReference type="SAM" id="MobiDB-lite"/>
    </source>
</evidence>
<evidence type="ECO:0000313" key="3">
    <source>
        <dbReference type="Proteomes" id="UP001485043"/>
    </source>
</evidence>
<feature type="compositionally biased region" description="Low complexity" evidence="1">
    <location>
        <begin position="28"/>
        <end position="40"/>
    </location>
</feature>
<reference evidence="2 3" key="1">
    <citation type="journal article" date="2024" name="Nat. Commun.">
        <title>Phylogenomics reveals the evolutionary origins of lichenization in chlorophyte algae.</title>
        <authorList>
            <person name="Puginier C."/>
            <person name="Libourel C."/>
            <person name="Otte J."/>
            <person name="Skaloud P."/>
            <person name="Haon M."/>
            <person name="Grisel S."/>
            <person name="Petersen M."/>
            <person name="Berrin J.G."/>
            <person name="Delaux P.M."/>
            <person name="Dal Grande F."/>
            <person name="Keller J."/>
        </authorList>
    </citation>
    <scope>NUCLEOTIDE SEQUENCE [LARGE SCALE GENOMIC DNA]</scope>
    <source>
        <strain evidence="2 3">SAG 2523</strain>
    </source>
</reference>
<sequence>MYCGFPGEPFEEYGLLMQDKAEADVSKAEAAPAEPVPEAAQKAGNKAAVDASEEVYKKLEADFRAQLGMPAISSGPAGVQARG</sequence>
<gene>
    <name evidence="2" type="ORF">WJX84_007006</name>
</gene>